<dbReference type="Proteomes" id="UP000198741">
    <property type="component" value="Chromosome I"/>
</dbReference>
<evidence type="ECO:0008006" key="4">
    <source>
        <dbReference type="Google" id="ProtNLM"/>
    </source>
</evidence>
<gene>
    <name evidence="2" type="ORF">SAMN04515671_2037</name>
</gene>
<reference evidence="2 3" key="1">
    <citation type="submission" date="2016-10" db="EMBL/GenBank/DDBJ databases">
        <authorList>
            <person name="de Groot N.N."/>
        </authorList>
    </citation>
    <scope>NUCLEOTIDE SEQUENCE [LARGE SCALE GENOMIC DNA]</scope>
    <source>
        <strain evidence="3">P4-7,KCTC 19426,CECT 7604</strain>
    </source>
</reference>
<name>A0A1H0MJZ4_9ACTN</name>
<keyword evidence="3" id="KW-1185">Reference proteome</keyword>
<protein>
    <recommendedName>
        <fullName evidence="4">Magnesium transporter NIPA</fullName>
    </recommendedName>
</protein>
<feature type="transmembrane region" description="Helical" evidence="1">
    <location>
        <begin position="218"/>
        <end position="239"/>
    </location>
</feature>
<dbReference type="PANTHER" id="PTHR40761">
    <property type="entry name" value="CONSERVED INTEGRAL MEMBRANE ALANINE VALINE AND LEUCINE RICH PROTEIN-RELATED"/>
    <property type="match status" value="1"/>
</dbReference>
<keyword evidence="1" id="KW-1133">Transmembrane helix</keyword>
<evidence type="ECO:0000313" key="2">
    <source>
        <dbReference type="EMBL" id="SDO80768.1"/>
    </source>
</evidence>
<dbReference type="RefSeq" id="WP_197676503.1">
    <property type="nucleotide sequence ID" value="NZ_LT629710.1"/>
</dbReference>
<proteinExistence type="predicted"/>
<feature type="transmembrane region" description="Helical" evidence="1">
    <location>
        <begin position="6"/>
        <end position="26"/>
    </location>
</feature>
<dbReference type="AlphaFoldDB" id="A0A1H0MJZ4"/>
<organism evidence="2 3">
    <name type="scientific">Nakamurella panacisegetis</name>
    <dbReference type="NCBI Taxonomy" id="1090615"/>
    <lineage>
        <taxon>Bacteria</taxon>
        <taxon>Bacillati</taxon>
        <taxon>Actinomycetota</taxon>
        <taxon>Actinomycetes</taxon>
        <taxon>Nakamurellales</taxon>
        <taxon>Nakamurellaceae</taxon>
        <taxon>Nakamurella</taxon>
    </lineage>
</organism>
<dbReference type="STRING" id="1090615.SAMN04515671_2037"/>
<evidence type="ECO:0000313" key="3">
    <source>
        <dbReference type="Proteomes" id="UP000198741"/>
    </source>
</evidence>
<sequence length="297" mass="30402">MFVGYLLAVMAALGSGVGSVLESVAIRRSGAYGGDADDLGKIGRQPLYLLGVGIDILGFVAGAAALHRLPLFLVQSVLAFSVGVTATISAFLGTKLGRMGWTGLGIAALGLITLGLSADPGPAHPLPPGWRWVILGIVAPVGLIGFYGSRVESRWCAALLAFGAGLGFTAVAVSARTLHVPPHLWAWLAEPSIWAIVLNGVAATVVFALALQKGTATTVSAVMFTTNTVLPSVIGLTLLGDSIRDGWAVPAAVGFVLAVSGAVALAHFSSVHVVEIRPLHLHHRAEDGDGRLAAESA</sequence>
<feature type="transmembrane region" description="Helical" evidence="1">
    <location>
        <begin position="47"/>
        <end position="66"/>
    </location>
</feature>
<feature type="transmembrane region" description="Helical" evidence="1">
    <location>
        <begin position="72"/>
        <end position="92"/>
    </location>
</feature>
<accession>A0A1H0MJZ4</accession>
<feature type="transmembrane region" description="Helical" evidence="1">
    <location>
        <begin position="130"/>
        <end position="148"/>
    </location>
</feature>
<evidence type="ECO:0000256" key="1">
    <source>
        <dbReference type="SAM" id="Phobius"/>
    </source>
</evidence>
<dbReference type="PANTHER" id="PTHR40761:SF1">
    <property type="entry name" value="CONSERVED INTEGRAL MEMBRANE ALANINE VALINE AND LEUCINE RICH PROTEIN-RELATED"/>
    <property type="match status" value="1"/>
</dbReference>
<feature type="transmembrane region" description="Helical" evidence="1">
    <location>
        <begin position="251"/>
        <end position="274"/>
    </location>
</feature>
<feature type="transmembrane region" description="Helical" evidence="1">
    <location>
        <begin position="99"/>
        <end position="118"/>
    </location>
</feature>
<feature type="transmembrane region" description="Helical" evidence="1">
    <location>
        <begin position="193"/>
        <end position="211"/>
    </location>
</feature>
<keyword evidence="1" id="KW-0812">Transmembrane</keyword>
<dbReference type="EMBL" id="LT629710">
    <property type="protein sequence ID" value="SDO80768.1"/>
    <property type="molecule type" value="Genomic_DNA"/>
</dbReference>
<keyword evidence="1" id="KW-0472">Membrane</keyword>
<feature type="transmembrane region" description="Helical" evidence="1">
    <location>
        <begin position="155"/>
        <end position="173"/>
    </location>
</feature>